<feature type="compositionally biased region" description="Polar residues" evidence="1">
    <location>
        <begin position="107"/>
        <end position="125"/>
    </location>
</feature>
<reference evidence="2 3" key="1">
    <citation type="journal article" date="2021" name="BMC Genomics">
        <title>Datura genome reveals duplications of psychoactive alkaloid biosynthetic genes and high mutation rate following tissue culture.</title>
        <authorList>
            <person name="Rajewski A."/>
            <person name="Carter-House D."/>
            <person name="Stajich J."/>
            <person name="Litt A."/>
        </authorList>
    </citation>
    <scope>NUCLEOTIDE SEQUENCE [LARGE SCALE GENOMIC DNA]</scope>
    <source>
        <strain evidence="2">AR-01</strain>
    </source>
</reference>
<protein>
    <submittedName>
        <fullName evidence="2">Uncharacterized protein</fullName>
    </submittedName>
</protein>
<sequence>MLGQHGKRFNHGAHLEGGLEIINKFAKTDVAWYRPAQTNCKPPQGEHHSYKAQMERDQDMTRIKAQMELITMHLTSMNTYKRSDICDVAPMQPRITAAMCRAPYGTSKVNPASTRKGATNSKSNP</sequence>
<name>A0ABS8UYE6_DATST</name>
<evidence type="ECO:0000256" key="1">
    <source>
        <dbReference type="SAM" id="MobiDB-lite"/>
    </source>
</evidence>
<gene>
    <name evidence="2" type="ORF">HAX54_024839</name>
</gene>
<dbReference type="EMBL" id="JACEIK010003011">
    <property type="protein sequence ID" value="MCD9639890.1"/>
    <property type="molecule type" value="Genomic_DNA"/>
</dbReference>
<comment type="caution">
    <text evidence="2">The sequence shown here is derived from an EMBL/GenBank/DDBJ whole genome shotgun (WGS) entry which is preliminary data.</text>
</comment>
<dbReference type="Proteomes" id="UP000823775">
    <property type="component" value="Unassembled WGS sequence"/>
</dbReference>
<accession>A0ABS8UYE6</accession>
<proteinExistence type="predicted"/>
<evidence type="ECO:0000313" key="3">
    <source>
        <dbReference type="Proteomes" id="UP000823775"/>
    </source>
</evidence>
<feature type="region of interest" description="Disordered" evidence="1">
    <location>
        <begin position="105"/>
        <end position="125"/>
    </location>
</feature>
<organism evidence="2 3">
    <name type="scientific">Datura stramonium</name>
    <name type="common">Jimsonweed</name>
    <name type="synonym">Common thornapple</name>
    <dbReference type="NCBI Taxonomy" id="4076"/>
    <lineage>
        <taxon>Eukaryota</taxon>
        <taxon>Viridiplantae</taxon>
        <taxon>Streptophyta</taxon>
        <taxon>Embryophyta</taxon>
        <taxon>Tracheophyta</taxon>
        <taxon>Spermatophyta</taxon>
        <taxon>Magnoliopsida</taxon>
        <taxon>eudicotyledons</taxon>
        <taxon>Gunneridae</taxon>
        <taxon>Pentapetalae</taxon>
        <taxon>asterids</taxon>
        <taxon>lamiids</taxon>
        <taxon>Solanales</taxon>
        <taxon>Solanaceae</taxon>
        <taxon>Solanoideae</taxon>
        <taxon>Datureae</taxon>
        <taxon>Datura</taxon>
    </lineage>
</organism>
<evidence type="ECO:0000313" key="2">
    <source>
        <dbReference type="EMBL" id="MCD9639890.1"/>
    </source>
</evidence>
<keyword evidence="3" id="KW-1185">Reference proteome</keyword>